<evidence type="ECO:0000259" key="4">
    <source>
        <dbReference type="PROSITE" id="PS50217"/>
    </source>
</evidence>
<dbReference type="InterPro" id="IPR050936">
    <property type="entry name" value="AP-1-like"/>
</dbReference>
<keyword evidence="2" id="KW-0539">Nucleus</keyword>
<organism evidence="5 6">
    <name type="scientific">Coniochaeta hoffmannii</name>
    <dbReference type="NCBI Taxonomy" id="91930"/>
    <lineage>
        <taxon>Eukaryota</taxon>
        <taxon>Fungi</taxon>
        <taxon>Dikarya</taxon>
        <taxon>Ascomycota</taxon>
        <taxon>Pezizomycotina</taxon>
        <taxon>Sordariomycetes</taxon>
        <taxon>Sordariomycetidae</taxon>
        <taxon>Coniochaetales</taxon>
        <taxon>Coniochaetaceae</taxon>
        <taxon>Coniochaeta</taxon>
    </lineage>
</organism>
<dbReference type="InterPro" id="IPR004827">
    <property type="entry name" value="bZIP"/>
</dbReference>
<reference evidence="5" key="1">
    <citation type="submission" date="2022-07" db="EMBL/GenBank/DDBJ databases">
        <title>Fungi with potential for degradation of polypropylene.</title>
        <authorList>
            <person name="Gostincar C."/>
        </authorList>
    </citation>
    <scope>NUCLEOTIDE SEQUENCE</scope>
    <source>
        <strain evidence="5">EXF-13287</strain>
    </source>
</reference>
<comment type="caution">
    <text evidence="5">The sequence shown here is derived from an EMBL/GenBank/DDBJ whole genome shotgun (WGS) entry which is preliminary data.</text>
</comment>
<feature type="compositionally biased region" description="Low complexity" evidence="3">
    <location>
        <begin position="11"/>
        <end position="22"/>
    </location>
</feature>
<evidence type="ECO:0000313" key="6">
    <source>
        <dbReference type="Proteomes" id="UP001174691"/>
    </source>
</evidence>
<feature type="compositionally biased region" description="Polar residues" evidence="3">
    <location>
        <begin position="1"/>
        <end position="10"/>
    </location>
</feature>
<evidence type="ECO:0000256" key="1">
    <source>
        <dbReference type="ARBA" id="ARBA00004123"/>
    </source>
</evidence>
<dbReference type="InterPro" id="IPR046347">
    <property type="entry name" value="bZIP_sf"/>
</dbReference>
<dbReference type="CDD" id="cd14688">
    <property type="entry name" value="bZIP_YAP"/>
    <property type="match status" value="1"/>
</dbReference>
<proteinExistence type="predicted"/>
<comment type="subcellular location">
    <subcellularLocation>
        <location evidence="1">Nucleus</location>
    </subcellularLocation>
</comment>
<dbReference type="Proteomes" id="UP001174691">
    <property type="component" value="Unassembled WGS sequence"/>
</dbReference>
<dbReference type="AlphaFoldDB" id="A0AA38RI62"/>
<feature type="compositionally biased region" description="Gly residues" evidence="3">
    <location>
        <begin position="208"/>
        <end position="219"/>
    </location>
</feature>
<dbReference type="PANTHER" id="PTHR40621">
    <property type="entry name" value="TRANSCRIPTION FACTOR KAPC-RELATED"/>
    <property type="match status" value="1"/>
</dbReference>
<feature type="compositionally biased region" description="Low complexity" evidence="3">
    <location>
        <begin position="155"/>
        <end position="166"/>
    </location>
</feature>
<dbReference type="SUPFAM" id="SSF57959">
    <property type="entry name" value="Leucine zipper domain"/>
    <property type="match status" value="1"/>
</dbReference>
<evidence type="ECO:0000256" key="2">
    <source>
        <dbReference type="ARBA" id="ARBA00023242"/>
    </source>
</evidence>
<dbReference type="GO" id="GO:0090575">
    <property type="term" value="C:RNA polymerase II transcription regulator complex"/>
    <property type="evidence" value="ECO:0007669"/>
    <property type="project" value="TreeGrafter"/>
</dbReference>
<evidence type="ECO:0000313" key="5">
    <source>
        <dbReference type="EMBL" id="KAJ9131121.1"/>
    </source>
</evidence>
<feature type="compositionally biased region" description="Polar residues" evidence="3">
    <location>
        <begin position="23"/>
        <end position="34"/>
    </location>
</feature>
<evidence type="ECO:0000256" key="3">
    <source>
        <dbReference type="SAM" id="MobiDB-lite"/>
    </source>
</evidence>
<feature type="domain" description="BZIP" evidence="4">
    <location>
        <begin position="68"/>
        <end position="126"/>
    </location>
</feature>
<feature type="region of interest" description="Disordered" evidence="3">
    <location>
        <begin position="1"/>
        <end position="84"/>
    </location>
</feature>
<gene>
    <name evidence="5" type="ORF">NKR19_g9639</name>
</gene>
<dbReference type="EMBL" id="JANBVN010000245">
    <property type="protein sequence ID" value="KAJ9131121.1"/>
    <property type="molecule type" value="Genomic_DNA"/>
</dbReference>
<name>A0AA38RI62_9PEZI</name>
<dbReference type="PANTHER" id="PTHR40621:SF6">
    <property type="entry name" value="AP-1-LIKE TRANSCRIPTION FACTOR YAP1-RELATED"/>
    <property type="match status" value="1"/>
</dbReference>
<protein>
    <submittedName>
        <fullName evidence="5">AP-1-like transcription factor</fullName>
    </submittedName>
</protein>
<dbReference type="Gene3D" id="1.20.5.170">
    <property type="match status" value="1"/>
</dbReference>
<dbReference type="GO" id="GO:0001228">
    <property type="term" value="F:DNA-binding transcription activator activity, RNA polymerase II-specific"/>
    <property type="evidence" value="ECO:0007669"/>
    <property type="project" value="TreeGrafter"/>
</dbReference>
<keyword evidence="6" id="KW-1185">Reference proteome</keyword>
<dbReference type="GO" id="GO:0000976">
    <property type="term" value="F:transcription cis-regulatory region binding"/>
    <property type="evidence" value="ECO:0007669"/>
    <property type="project" value="InterPro"/>
</dbReference>
<dbReference type="PROSITE" id="PS50217">
    <property type="entry name" value="BZIP"/>
    <property type="match status" value="1"/>
</dbReference>
<accession>A0AA38RI62</accession>
<feature type="region of interest" description="Disordered" evidence="3">
    <location>
        <begin position="155"/>
        <end position="225"/>
    </location>
</feature>
<feature type="compositionally biased region" description="Basic and acidic residues" evidence="3">
    <location>
        <begin position="41"/>
        <end position="72"/>
    </location>
</feature>
<sequence>MSTSLSPNHHQPSQSPLGGSSSTGEGKSPLSSLNLGFLKGLTEKRTTREGNPPKRRGPKPDSKPALTRRQELNRQAQRTHRERKELYIKALEDEVLRLKEIYSNISQDKERLAEENRQLKALLAQNGMSAPVAGAGGGSLLDESMSNPSIGYASSGSISGAAAPSSHTSAFTPPPGGGPGTQHARGTSPNHHGGGGQHHHHHHYQSGQGSGSGAGGGAGQQNRNPLVDYDQAGIDFVLTLEKPCMDHMPWLLERGIDAGGGEPCGHALMASCPPEPFPELTPDIPFGYSNVGGGSGAGAASGGAESGQRTWELSKGDLSTLLDLSKRLNLDGEITPVMAWGMVLAHPRLGELSAEDFVKITDELGTKVRCYGFGAVMEEFEVRDALENIFSMKPDMATAY</sequence>